<feature type="compositionally biased region" description="Basic and acidic residues" evidence="1">
    <location>
        <begin position="159"/>
        <end position="169"/>
    </location>
</feature>
<feature type="compositionally biased region" description="Basic residues" evidence="1">
    <location>
        <begin position="219"/>
        <end position="232"/>
    </location>
</feature>
<feature type="compositionally biased region" description="Basic and acidic residues" evidence="1">
    <location>
        <begin position="1"/>
        <end position="15"/>
    </location>
</feature>
<feature type="compositionally biased region" description="Basic and acidic residues" evidence="1">
    <location>
        <begin position="121"/>
        <end position="138"/>
    </location>
</feature>
<feature type="compositionally biased region" description="Basic residues" evidence="1">
    <location>
        <begin position="21"/>
        <end position="31"/>
    </location>
</feature>
<gene>
    <name evidence="2" type="ORF">AVDCRST_MAG76-2802</name>
</gene>
<feature type="compositionally biased region" description="Low complexity" evidence="1">
    <location>
        <begin position="32"/>
        <end position="43"/>
    </location>
</feature>
<proteinExistence type="predicted"/>
<reference evidence="2" key="1">
    <citation type="submission" date="2020-02" db="EMBL/GenBank/DDBJ databases">
        <authorList>
            <person name="Meier V. D."/>
        </authorList>
    </citation>
    <scope>NUCLEOTIDE SEQUENCE</scope>
    <source>
        <strain evidence="2">AVDCRST_MAG76</strain>
    </source>
</reference>
<feature type="compositionally biased region" description="Basic residues" evidence="1">
    <location>
        <begin position="170"/>
        <end position="198"/>
    </location>
</feature>
<protein>
    <submittedName>
        <fullName evidence="2">Cell-division-associated, ABC-transporter-like signaling protein FtsE</fullName>
    </submittedName>
</protein>
<dbReference type="EMBL" id="CADCSZ010000168">
    <property type="protein sequence ID" value="CAA9260544.1"/>
    <property type="molecule type" value="Genomic_DNA"/>
</dbReference>
<sequence>DQARERHQDLQERHRCPAGHLGRHRQGRVRLHGGVVRVGQVHLPEARHHGGAARGRPDLGGGQGPLHAHAVEDPVSPPQRGLHLPGLQAAPEQDGRRERRLRPRGHRAAEVGRAHAGAPDPRPRRPGQEVREPADRAVGRRAAAGLDRPRLCQPATDPAGRRTDREPRPHHDHRHHAPPRPHQPDRHHRGHGHPRPGHRRPDAPPGHRARSGHRDPRPGPRRLRLRRQRRPL</sequence>
<evidence type="ECO:0000256" key="1">
    <source>
        <dbReference type="SAM" id="MobiDB-lite"/>
    </source>
</evidence>
<evidence type="ECO:0000313" key="2">
    <source>
        <dbReference type="EMBL" id="CAA9260544.1"/>
    </source>
</evidence>
<feature type="region of interest" description="Disordered" evidence="1">
    <location>
        <begin position="1"/>
        <end position="232"/>
    </location>
</feature>
<accession>A0A6J4IVB9</accession>
<name>A0A6J4IVB9_9ACTN</name>
<feature type="non-terminal residue" evidence="2">
    <location>
        <position position="1"/>
    </location>
</feature>
<dbReference type="AlphaFoldDB" id="A0A6J4IVB9"/>
<organism evidence="2">
    <name type="scientific">uncultured Acidimicrobiales bacterium</name>
    <dbReference type="NCBI Taxonomy" id="310071"/>
    <lineage>
        <taxon>Bacteria</taxon>
        <taxon>Bacillati</taxon>
        <taxon>Actinomycetota</taxon>
        <taxon>Acidimicrobiia</taxon>
        <taxon>Acidimicrobiales</taxon>
        <taxon>environmental samples</taxon>
    </lineage>
</organism>
<feature type="non-terminal residue" evidence="2">
    <location>
        <position position="232"/>
    </location>
</feature>